<keyword evidence="2" id="KW-1185">Reference proteome</keyword>
<protein>
    <submittedName>
        <fullName evidence="1">Uncharacterized protein</fullName>
    </submittedName>
</protein>
<evidence type="ECO:0000313" key="2">
    <source>
        <dbReference type="Proteomes" id="UP000629025"/>
    </source>
</evidence>
<dbReference type="Proteomes" id="UP000629025">
    <property type="component" value="Unassembled WGS sequence"/>
</dbReference>
<gene>
    <name evidence="1" type="ORF">GCM10011352_04680</name>
</gene>
<sequence>MALCNNATTSLESRPDLLRYFDKLIGESSFRSTDELMAEYFVPSSTTQKYRDGMPKFFKWWLEHEFWVFDDGVLIRNPEIRGISFSERILSLFLKNTSMENYFTSRDEPAVLRAITALSLTEQSTILFGKAVDKDAILAQLNSVYPDLSNDPLIPEEYRADIPNKLTTNRQDELGPTISWCLHLEILKPWLEGRYFIDVAPILESALPQIAEKLGHTMVRVEDFLDATGKVLPFLDYGVYNSVTRGLNSSSPLNNHGTVSEVLSAAIYRLRAKKKLRISLSPDDPNTTEFISTNGGTERASSLEIVI</sequence>
<dbReference type="EMBL" id="BMIJ01000001">
    <property type="protein sequence ID" value="GGB81958.1"/>
    <property type="molecule type" value="Genomic_DNA"/>
</dbReference>
<evidence type="ECO:0000313" key="1">
    <source>
        <dbReference type="EMBL" id="GGB81958.1"/>
    </source>
</evidence>
<comment type="caution">
    <text evidence="1">The sequence shown here is derived from an EMBL/GenBank/DDBJ whole genome shotgun (WGS) entry which is preliminary data.</text>
</comment>
<organism evidence="1 2">
    <name type="scientific">Marinobacterium zhoushanense</name>
    <dbReference type="NCBI Taxonomy" id="1679163"/>
    <lineage>
        <taxon>Bacteria</taxon>
        <taxon>Pseudomonadati</taxon>
        <taxon>Pseudomonadota</taxon>
        <taxon>Gammaproteobacteria</taxon>
        <taxon>Oceanospirillales</taxon>
        <taxon>Oceanospirillaceae</taxon>
        <taxon>Marinobacterium</taxon>
    </lineage>
</organism>
<accession>A0ABQ1K213</accession>
<reference evidence="2" key="1">
    <citation type="journal article" date="2019" name="Int. J. Syst. Evol. Microbiol.">
        <title>The Global Catalogue of Microorganisms (GCM) 10K type strain sequencing project: providing services to taxonomists for standard genome sequencing and annotation.</title>
        <authorList>
            <consortium name="The Broad Institute Genomics Platform"/>
            <consortium name="The Broad Institute Genome Sequencing Center for Infectious Disease"/>
            <person name="Wu L."/>
            <person name="Ma J."/>
        </authorList>
    </citation>
    <scope>NUCLEOTIDE SEQUENCE [LARGE SCALE GENOMIC DNA]</scope>
    <source>
        <strain evidence="2">CGMCC 1.15341</strain>
    </source>
</reference>
<proteinExistence type="predicted"/>
<name>A0ABQ1K213_9GAMM</name>